<protein>
    <submittedName>
        <fullName evidence="3">Uncharacterized protein</fullName>
    </submittedName>
</protein>
<dbReference type="AlphaFoldDB" id="A0AAD4QWH5"/>
<dbReference type="Proteomes" id="UP001201812">
    <property type="component" value="Unassembled WGS sequence"/>
</dbReference>
<keyword evidence="4" id="KW-1185">Reference proteome</keyword>
<gene>
    <name evidence="3" type="ORF">DdX_20496</name>
</gene>
<feature type="chain" id="PRO_5041982171" evidence="2">
    <location>
        <begin position="23"/>
        <end position="212"/>
    </location>
</feature>
<evidence type="ECO:0000256" key="2">
    <source>
        <dbReference type="SAM" id="SignalP"/>
    </source>
</evidence>
<name>A0AAD4QWH5_9BILA</name>
<evidence type="ECO:0000256" key="1">
    <source>
        <dbReference type="SAM" id="MobiDB-lite"/>
    </source>
</evidence>
<reference evidence="3" key="1">
    <citation type="submission" date="2022-01" db="EMBL/GenBank/DDBJ databases">
        <title>Genome Sequence Resource for Two Populations of Ditylenchus destructor, the Migratory Endoparasitic Phytonematode.</title>
        <authorList>
            <person name="Zhang H."/>
            <person name="Lin R."/>
            <person name="Xie B."/>
        </authorList>
    </citation>
    <scope>NUCLEOTIDE SEQUENCE</scope>
    <source>
        <strain evidence="3">BazhouSP</strain>
    </source>
</reference>
<feature type="signal peptide" evidence="2">
    <location>
        <begin position="1"/>
        <end position="22"/>
    </location>
</feature>
<evidence type="ECO:0000313" key="3">
    <source>
        <dbReference type="EMBL" id="KAI1693754.1"/>
    </source>
</evidence>
<proteinExistence type="predicted"/>
<organism evidence="3 4">
    <name type="scientific">Ditylenchus destructor</name>
    <dbReference type="NCBI Taxonomy" id="166010"/>
    <lineage>
        <taxon>Eukaryota</taxon>
        <taxon>Metazoa</taxon>
        <taxon>Ecdysozoa</taxon>
        <taxon>Nematoda</taxon>
        <taxon>Chromadorea</taxon>
        <taxon>Rhabditida</taxon>
        <taxon>Tylenchina</taxon>
        <taxon>Tylenchomorpha</taxon>
        <taxon>Sphaerularioidea</taxon>
        <taxon>Anguinidae</taxon>
        <taxon>Anguininae</taxon>
        <taxon>Ditylenchus</taxon>
    </lineage>
</organism>
<comment type="caution">
    <text evidence="3">The sequence shown here is derived from an EMBL/GenBank/DDBJ whole genome shotgun (WGS) entry which is preliminary data.</text>
</comment>
<dbReference type="EMBL" id="JAKKPZ010000589">
    <property type="protein sequence ID" value="KAI1693754.1"/>
    <property type="molecule type" value="Genomic_DNA"/>
</dbReference>
<sequence>MAQRTYSTSFLLFVFGVQYSEANGLNGIGQGILRYVFGTAEYLACKPNGEMSISFDGYASSLEIALMWLSMWACIGGLYKMNTGRWPPNPFRNDDDEDEEIEEEEPTPVIIPKRRTAKPKSTVRLSNPFPKISSEPLRDEPDPIGFRTPQSSTTNPDEWSTPRSHLYPETPKLAKDDQAGNRHMKSRVLYLPMPLPPNMSCFIGEKEYEIRY</sequence>
<feature type="region of interest" description="Disordered" evidence="1">
    <location>
        <begin position="116"/>
        <end position="181"/>
    </location>
</feature>
<keyword evidence="2" id="KW-0732">Signal</keyword>
<evidence type="ECO:0000313" key="4">
    <source>
        <dbReference type="Proteomes" id="UP001201812"/>
    </source>
</evidence>
<feature type="compositionally biased region" description="Polar residues" evidence="1">
    <location>
        <begin position="148"/>
        <end position="163"/>
    </location>
</feature>
<accession>A0AAD4QWH5</accession>